<feature type="signal peptide" evidence="1">
    <location>
        <begin position="1"/>
        <end position="21"/>
    </location>
</feature>
<evidence type="ECO:0000256" key="1">
    <source>
        <dbReference type="SAM" id="SignalP"/>
    </source>
</evidence>
<name>A0ABT9UJN6_9MICC</name>
<dbReference type="RefSeq" id="WP_307489473.1">
    <property type="nucleotide sequence ID" value="NZ_JAUSSY010000005.1"/>
</dbReference>
<reference evidence="2 3" key="1">
    <citation type="submission" date="2023-07" db="EMBL/GenBank/DDBJ databases">
        <title>Sorghum-associated microbial communities from plants grown in Nebraska, USA.</title>
        <authorList>
            <person name="Schachtman D."/>
        </authorList>
    </citation>
    <scope>NUCLEOTIDE SEQUENCE [LARGE SCALE GENOMIC DNA]</scope>
    <source>
        <strain evidence="2 3">DS994</strain>
    </source>
</reference>
<dbReference type="Proteomes" id="UP001226389">
    <property type="component" value="Unassembled WGS sequence"/>
</dbReference>
<feature type="chain" id="PRO_5047178553" description="Ig-like domain-containing protein" evidence="1">
    <location>
        <begin position="22"/>
        <end position="158"/>
    </location>
</feature>
<dbReference type="PROSITE" id="PS51257">
    <property type="entry name" value="PROKAR_LIPOPROTEIN"/>
    <property type="match status" value="1"/>
</dbReference>
<sequence length="158" mass="16272">MRTGLGILGTGLLLAATLASAGCGTACSTVGYVSVITVKLEGNVGAVDEVQLCGDQGCSQRLPAEEPAIPIQTVAPGSSAPQYPPRVPQAAFLSSRKDPKTWEFSVSQSGNPTHVTVRALAASSVLAEQQNDLVWTKADGYGRCPGPVTTPPITLRVP</sequence>
<gene>
    <name evidence="2" type="ORF">J2T22_001627</name>
</gene>
<organism evidence="2 3">
    <name type="scientific">Pseudarthrobacter defluvii</name>
    <dbReference type="NCBI Taxonomy" id="410837"/>
    <lineage>
        <taxon>Bacteria</taxon>
        <taxon>Bacillati</taxon>
        <taxon>Actinomycetota</taxon>
        <taxon>Actinomycetes</taxon>
        <taxon>Micrococcales</taxon>
        <taxon>Micrococcaceae</taxon>
        <taxon>Pseudarthrobacter</taxon>
    </lineage>
</organism>
<comment type="caution">
    <text evidence="2">The sequence shown here is derived from an EMBL/GenBank/DDBJ whole genome shotgun (WGS) entry which is preliminary data.</text>
</comment>
<keyword evidence="1" id="KW-0732">Signal</keyword>
<evidence type="ECO:0000313" key="3">
    <source>
        <dbReference type="Proteomes" id="UP001226389"/>
    </source>
</evidence>
<evidence type="ECO:0000313" key="2">
    <source>
        <dbReference type="EMBL" id="MDQ0118449.1"/>
    </source>
</evidence>
<evidence type="ECO:0008006" key="4">
    <source>
        <dbReference type="Google" id="ProtNLM"/>
    </source>
</evidence>
<keyword evidence="3" id="KW-1185">Reference proteome</keyword>
<protein>
    <recommendedName>
        <fullName evidence="4">Ig-like domain-containing protein</fullName>
    </recommendedName>
</protein>
<accession>A0ABT9UJN6</accession>
<dbReference type="EMBL" id="JAUSSY010000005">
    <property type="protein sequence ID" value="MDQ0118449.1"/>
    <property type="molecule type" value="Genomic_DNA"/>
</dbReference>
<proteinExistence type="predicted"/>